<reference evidence="6 7" key="1">
    <citation type="submission" date="2023-04" db="EMBL/GenBank/DDBJ databases">
        <title>The genome sequence of Polyangium sorediatum DSM14670.</title>
        <authorList>
            <person name="Zhang X."/>
        </authorList>
    </citation>
    <scope>NUCLEOTIDE SEQUENCE [LARGE SCALE GENOMIC DNA]</scope>
    <source>
        <strain evidence="6 7">DSM 14670</strain>
    </source>
</reference>
<evidence type="ECO:0000256" key="1">
    <source>
        <dbReference type="ARBA" id="ARBA00004418"/>
    </source>
</evidence>
<accession>A0ABT6NM29</accession>
<evidence type="ECO:0000256" key="2">
    <source>
        <dbReference type="ARBA" id="ARBA00022448"/>
    </source>
</evidence>
<dbReference type="InterPro" id="IPR001188">
    <property type="entry name" value="Sperm_putr-bd"/>
</dbReference>
<dbReference type="PANTHER" id="PTHR30222:SF17">
    <property type="entry name" value="SPERMIDINE_PUTRESCINE-BINDING PERIPLASMIC PROTEIN"/>
    <property type="match status" value="1"/>
</dbReference>
<dbReference type="Pfam" id="PF13416">
    <property type="entry name" value="SBP_bac_8"/>
    <property type="match status" value="1"/>
</dbReference>
<protein>
    <submittedName>
        <fullName evidence="6">ABC transporter substrate-binding protein</fullName>
    </submittedName>
</protein>
<comment type="caution">
    <text evidence="6">The sequence shown here is derived from an EMBL/GenBank/DDBJ whole genome shotgun (WGS) entry which is preliminary data.</text>
</comment>
<dbReference type="PRINTS" id="PR00909">
    <property type="entry name" value="SPERMDNBNDNG"/>
</dbReference>
<evidence type="ECO:0000256" key="4">
    <source>
        <dbReference type="ARBA" id="ARBA00022764"/>
    </source>
</evidence>
<organism evidence="6 7">
    <name type="scientific">Polyangium sorediatum</name>
    <dbReference type="NCBI Taxonomy" id="889274"/>
    <lineage>
        <taxon>Bacteria</taxon>
        <taxon>Pseudomonadati</taxon>
        <taxon>Myxococcota</taxon>
        <taxon>Polyangia</taxon>
        <taxon>Polyangiales</taxon>
        <taxon>Polyangiaceae</taxon>
        <taxon>Polyangium</taxon>
    </lineage>
</organism>
<evidence type="ECO:0000256" key="3">
    <source>
        <dbReference type="ARBA" id="ARBA00022729"/>
    </source>
</evidence>
<gene>
    <name evidence="6" type="ORF">QHF89_07765</name>
</gene>
<keyword evidence="4" id="KW-0574">Periplasm</keyword>
<dbReference type="Proteomes" id="UP001160301">
    <property type="component" value="Unassembled WGS sequence"/>
</dbReference>
<evidence type="ECO:0000313" key="6">
    <source>
        <dbReference type="EMBL" id="MDI1429386.1"/>
    </source>
</evidence>
<keyword evidence="2" id="KW-0813">Transport</keyword>
<feature type="region of interest" description="Disordered" evidence="5">
    <location>
        <begin position="27"/>
        <end position="51"/>
    </location>
</feature>
<dbReference type="CDD" id="cd13588">
    <property type="entry name" value="PBP2_polyamine_1"/>
    <property type="match status" value="1"/>
</dbReference>
<dbReference type="PROSITE" id="PS51257">
    <property type="entry name" value="PROKAR_LIPOPROTEIN"/>
    <property type="match status" value="1"/>
</dbReference>
<dbReference type="PANTHER" id="PTHR30222">
    <property type="entry name" value="SPERMIDINE/PUTRESCINE-BINDING PERIPLASMIC PROTEIN"/>
    <property type="match status" value="1"/>
</dbReference>
<name>A0ABT6NM29_9BACT</name>
<feature type="compositionally biased region" description="Low complexity" evidence="5">
    <location>
        <begin position="31"/>
        <end position="50"/>
    </location>
</feature>
<dbReference type="EMBL" id="JARZHI010000004">
    <property type="protein sequence ID" value="MDI1429386.1"/>
    <property type="molecule type" value="Genomic_DNA"/>
</dbReference>
<evidence type="ECO:0000256" key="5">
    <source>
        <dbReference type="SAM" id="MobiDB-lite"/>
    </source>
</evidence>
<sequence>MIRMSSWVSAAGLAMLGIVSLGCQGEKKPEGAAPTGSAAPGGSAAAQKPADPAEKFKGQTLNILAWEGYADPKFTKGFEEKYGVTVKGTYFGSSDELVAKLKSSPGVYDIVSPSSDVAYTLVQGGLVDPIDTSKIASWGDLADALKNLDDAKKDGKQYGVPFTWGPDYLIYDANVVKEEPKSWKVFYDAQYKGKVTLWDDISNIYLVGQIMGLDKTNQAALYNMTDEQLAEAKKKLVELKPQVRKYWATAGELNDLFKNKEVVLAVGWPLTVGTLNKEGLNLKGVIPEEGATGWIDRLMITSSSKNKDLALAYLDYVTTPKAQALVFEATGGYCVANAKAKEHMSEDLKKSPCVTEGETYFKRLNFWQYVKERKKYNELWNEVKSAK</sequence>
<dbReference type="SUPFAM" id="SSF53850">
    <property type="entry name" value="Periplasmic binding protein-like II"/>
    <property type="match status" value="1"/>
</dbReference>
<keyword evidence="3" id="KW-0732">Signal</keyword>
<proteinExistence type="predicted"/>
<keyword evidence="7" id="KW-1185">Reference proteome</keyword>
<dbReference type="RefSeq" id="WP_136965740.1">
    <property type="nucleotide sequence ID" value="NZ_JARZHI010000004.1"/>
</dbReference>
<dbReference type="Gene3D" id="3.40.190.10">
    <property type="entry name" value="Periplasmic binding protein-like II"/>
    <property type="match status" value="2"/>
</dbReference>
<comment type="subcellular location">
    <subcellularLocation>
        <location evidence="1">Periplasm</location>
    </subcellularLocation>
</comment>
<evidence type="ECO:0000313" key="7">
    <source>
        <dbReference type="Proteomes" id="UP001160301"/>
    </source>
</evidence>
<dbReference type="InterPro" id="IPR006059">
    <property type="entry name" value="SBP"/>
</dbReference>